<dbReference type="InterPro" id="IPR011990">
    <property type="entry name" value="TPR-like_helical_dom_sf"/>
</dbReference>
<evidence type="ECO:0000313" key="4">
    <source>
        <dbReference type="EMBL" id="TKS87267.1"/>
    </source>
</evidence>
<dbReference type="SMART" id="SM00028">
    <property type="entry name" value="TPR"/>
    <property type="match status" value="2"/>
</dbReference>
<dbReference type="Gene3D" id="1.10.8.10">
    <property type="entry name" value="DNA helicase RuvA subunit, C-terminal domain"/>
    <property type="match status" value="1"/>
</dbReference>
<dbReference type="PANTHER" id="PTHR47678:SF1">
    <property type="entry name" value="TETRATRICOPEPTIDE REPEAT PROTEIN 31"/>
    <property type="match status" value="1"/>
</dbReference>
<feature type="domain" description="C3H1-type" evidence="3">
    <location>
        <begin position="616"/>
        <end position="642"/>
    </location>
</feature>
<dbReference type="EMBL" id="CM014095">
    <property type="protein sequence ID" value="TKS87267.1"/>
    <property type="molecule type" value="Genomic_DNA"/>
</dbReference>
<accession>A0A4U5VGB2</accession>
<evidence type="ECO:0000313" key="5">
    <source>
        <dbReference type="Proteomes" id="UP000298787"/>
    </source>
</evidence>
<sequence>MSKKKHVVKGEGSVARIRENSRLMRTHVSMTHLFAVAPTGLSSLKCQPGDVTTQSDLITWIKLQYKYHGHITMATRPGVHPQSVPHLGVSVMLVPSDISETMVDFINGRHPGRSILDVFSSGLFGSDFLHAFDGNLEDDIIYSDEDEDDEDDDDREADKHAKELLEEERRKEKTEKNKRKKMPLTCLSAAHLSVSRSPVCQPLTCLSAAHLSVSLSPVCQPLTCLSAAHLSVSRSPVCQPLTCLFLFQRKKAKKRLEKENAARDTFPEEERGKSDSDKEENKRECDETQNTTEEVTHDDGEKEEREEADEEPKDLDLNNSYASPEDTRKQRPARARTKDRRKDKDRRRLTEGQQLDEGKTKEVEEAVIQKKDEDGEAETEGQSSLLRTSHGGAESSLFDLAVKYFTDAIRYNPKEFKLFGNRSLCYERTQQYESALRDADLALCMEPNWVKGLFRKGKALCGLKRYYEASLIYKEVLQLDSSSTEAMQELKRAQTLHLMEMGFSWAQSSEALKTHATLEAAVEALFGDLNLHPADAAAGPDVTEQPAAQDGGSGDSEWIVRQTSRPRMQQADDSGQSRSQSPPPPKNPARVELFPVWVGSLAPTVTYTTLHELFSSSYKKECFFWRTTGCTRSDCTYKHVPEHKNIDKDKFTSRLGNINM</sequence>
<feature type="region of interest" description="Disordered" evidence="2">
    <location>
        <begin position="256"/>
        <end position="389"/>
    </location>
</feature>
<gene>
    <name evidence="4" type="ORF">D9C73_021391</name>
</gene>
<keyword evidence="1" id="KW-0863">Zinc-finger</keyword>
<dbReference type="GO" id="GO:0008270">
    <property type="term" value="F:zinc ion binding"/>
    <property type="evidence" value="ECO:0007669"/>
    <property type="project" value="UniProtKB-KW"/>
</dbReference>
<keyword evidence="1" id="KW-0479">Metal-binding</keyword>
<dbReference type="SUPFAM" id="SSF48452">
    <property type="entry name" value="TPR-like"/>
    <property type="match status" value="1"/>
</dbReference>
<keyword evidence="5" id="KW-1185">Reference proteome</keyword>
<feature type="zinc finger region" description="C3H1-type" evidence="1">
    <location>
        <begin position="616"/>
        <end position="642"/>
    </location>
</feature>
<dbReference type="Gene3D" id="1.25.40.10">
    <property type="entry name" value="Tetratricopeptide repeat domain"/>
    <property type="match status" value="1"/>
</dbReference>
<protein>
    <submittedName>
        <fullName evidence="4">Tetratricopeptide repeat protein 31</fullName>
    </submittedName>
</protein>
<dbReference type="PANTHER" id="PTHR47678">
    <property type="entry name" value="TETRATRICOPEPTIDE REPEAT PROTEIN 31"/>
    <property type="match status" value="1"/>
</dbReference>
<dbReference type="STRING" id="240159.A0A4U5VGB2"/>
<evidence type="ECO:0000256" key="1">
    <source>
        <dbReference type="PROSITE-ProRule" id="PRU00723"/>
    </source>
</evidence>
<evidence type="ECO:0000256" key="2">
    <source>
        <dbReference type="SAM" id="MobiDB-lite"/>
    </source>
</evidence>
<feature type="compositionally biased region" description="Polar residues" evidence="2">
    <location>
        <begin position="561"/>
        <end position="573"/>
    </location>
</feature>
<organism evidence="4 5">
    <name type="scientific">Collichthys lucidus</name>
    <name type="common">Big head croaker</name>
    <name type="synonym">Sciaena lucida</name>
    <dbReference type="NCBI Taxonomy" id="240159"/>
    <lineage>
        <taxon>Eukaryota</taxon>
        <taxon>Metazoa</taxon>
        <taxon>Chordata</taxon>
        <taxon>Craniata</taxon>
        <taxon>Vertebrata</taxon>
        <taxon>Euteleostomi</taxon>
        <taxon>Actinopterygii</taxon>
        <taxon>Neopterygii</taxon>
        <taxon>Teleostei</taxon>
        <taxon>Neoteleostei</taxon>
        <taxon>Acanthomorphata</taxon>
        <taxon>Eupercaria</taxon>
        <taxon>Sciaenidae</taxon>
        <taxon>Collichthys</taxon>
    </lineage>
</organism>
<feature type="compositionally biased region" description="Basic and acidic residues" evidence="2">
    <location>
        <begin position="256"/>
        <end position="286"/>
    </location>
</feature>
<dbReference type="Proteomes" id="UP000298787">
    <property type="component" value="Chromosome 18"/>
</dbReference>
<dbReference type="AlphaFoldDB" id="A0A4U5VGB2"/>
<dbReference type="PROSITE" id="PS50103">
    <property type="entry name" value="ZF_C3H1"/>
    <property type="match status" value="1"/>
</dbReference>
<dbReference type="InterPro" id="IPR000571">
    <property type="entry name" value="Znf_CCCH"/>
</dbReference>
<evidence type="ECO:0000259" key="3">
    <source>
        <dbReference type="PROSITE" id="PS50103"/>
    </source>
</evidence>
<feature type="compositionally biased region" description="Basic and acidic residues" evidence="2">
    <location>
        <begin position="294"/>
        <end position="305"/>
    </location>
</feature>
<dbReference type="InterPro" id="IPR019734">
    <property type="entry name" value="TPR_rpt"/>
</dbReference>
<feature type="region of interest" description="Disordered" evidence="2">
    <location>
        <begin position="536"/>
        <end position="590"/>
    </location>
</feature>
<feature type="compositionally biased region" description="Basic and acidic residues" evidence="2">
    <location>
        <begin position="340"/>
        <end position="373"/>
    </location>
</feature>
<feature type="compositionally biased region" description="Basic residues" evidence="2">
    <location>
        <begin position="330"/>
        <end position="339"/>
    </location>
</feature>
<keyword evidence="1" id="KW-0862">Zinc</keyword>
<name>A0A4U5VGB2_COLLU</name>
<reference evidence="4 5" key="1">
    <citation type="submission" date="2019-01" db="EMBL/GenBank/DDBJ databases">
        <title>Genome Assembly of Collichthys lucidus.</title>
        <authorList>
            <person name="Cai M."/>
            <person name="Xiao S."/>
        </authorList>
    </citation>
    <scope>NUCLEOTIDE SEQUENCE [LARGE SCALE GENOMIC DNA]</scope>
    <source>
        <strain evidence="4">JT15FE1705JMU</strain>
        <tissue evidence="4">Muscle</tissue>
    </source>
</reference>
<proteinExistence type="predicted"/>